<reference evidence="1 2" key="1">
    <citation type="submission" date="2009-10" db="EMBL/GenBank/DDBJ databases">
        <title>The Genome Sequence of Cyanophage P-SSP2.</title>
        <authorList>
            <consortium name="The Broad Institute Genome Sequencing Platform"/>
            <person name="Henn M.R."/>
            <person name="Sullivan M.S."/>
            <person name="Osburne M.S."/>
            <person name="Levin J."/>
            <person name="Malboeuf C."/>
            <person name="Casali M."/>
            <person name="Russ C."/>
            <person name="Lennon N."/>
            <person name="Erlich R."/>
            <person name="Young S.K."/>
            <person name="Koehrsen M."/>
            <person name="Yandava C."/>
            <person name="Zeng Q."/>
            <person name="Alvarado L."/>
            <person name="Anderson S."/>
            <person name="Berlin A."/>
            <person name="Borenstein D."/>
            <person name="Chen Z."/>
            <person name="Engels R."/>
            <person name="Freedman E."/>
            <person name="Gellesch M."/>
            <person name="Goldberg J."/>
            <person name="Green L."/>
            <person name="Griggs A."/>
            <person name="Gujja S."/>
            <person name="Heiman D."/>
            <person name="Hepburn T."/>
            <person name="Howarth C."/>
            <person name="Jen D."/>
            <person name="Larson L."/>
            <person name="Lewis B."/>
            <person name="Mehta T."/>
            <person name="Park D."/>
            <person name="Pearson M."/>
            <person name="Roberts A."/>
            <person name="Ryan E."/>
            <person name="Saif S."/>
            <person name="Shea T."/>
            <person name="Shenoy N."/>
            <person name="Sisk P."/>
            <person name="Stolte C."/>
            <person name="Sykes S."/>
            <person name="Walk T."/>
            <person name="White J."/>
            <person name="Yu Q."/>
            <person name="Coleman M.L."/>
            <person name="Huang K.H."/>
            <person name="Weigele P.R."/>
            <person name="DeFrancesco A.S."/>
            <person name="Kern S.E."/>
            <person name="Thompson L.R."/>
            <person name="Fu R."/>
            <person name="Hombeck B."/>
            <person name="Chisholm S.W."/>
            <person name="Haas B."/>
            <person name="Nusbaum C."/>
            <person name="Galagan J."/>
            <person name="Birren B."/>
        </authorList>
    </citation>
    <scope>NUCLEOTIDE SEQUENCE [LARGE SCALE GENOMIC DNA]</scope>
    <source>
        <strain evidence="1">Syn26</strain>
    </source>
</reference>
<dbReference type="Proteomes" id="UP000006536">
    <property type="component" value="Segment"/>
</dbReference>
<keyword evidence="2" id="KW-1185">Reference proteome</keyword>
<gene>
    <name evidence="1" type="ORF">CYLG_00024</name>
</gene>
<name>E3SQK9_9CAUD</name>
<protein>
    <submittedName>
        <fullName evidence="1">Uncharacterized protein</fullName>
    </submittedName>
</protein>
<dbReference type="KEGG" id="vg:11537956"/>
<evidence type="ECO:0000313" key="2">
    <source>
        <dbReference type="Proteomes" id="UP000006536"/>
    </source>
</evidence>
<accession>E3SQK9</accession>
<organism evidence="1 2">
    <name type="scientific">Cyanophage P-SSP2</name>
    <dbReference type="NCBI Taxonomy" id="444876"/>
    <lineage>
        <taxon>Viruses</taxon>
        <taxon>Duplodnaviria</taxon>
        <taxon>Heunggongvirae</taxon>
        <taxon>Uroviricota</taxon>
        <taxon>Caudoviricetes</taxon>
        <taxon>Autographivirales</taxon>
        <taxon>Sechaudvirinae</taxon>
        <taxon>Tritonvirus</taxon>
        <taxon>Tritonvirus PSSP2</taxon>
    </lineage>
</organism>
<dbReference type="RefSeq" id="YP_005087361.1">
    <property type="nucleotide sequence ID" value="NC_016656.1"/>
</dbReference>
<dbReference type="GeneID" id="11537956"/>
<sequence length="54" mass="6343">MNTQTFNRRLQELSSELYQHVHRDELLNIMSQQVLDDTPVCDSVIIPNPKYIKA</sequence>
<evidence type="ECO:0000313" key="1">
    <source>
        <dbReference type="EMBL" id="ADP00227.1"/>
    </source>
</evidence>
<dbReference type="EMBL" id="GU071107">
    <property type="protein sequence ID" value="ADP00227.1"/>
    <property type="molecule type" value="Genomic_DNA"/>
</dbReference>
<dbReference type="OrthoDB" id="36643at10239"/>
<proteinExistence type="predicted"/>